<dbReference type="EMBL" id="VXLC01000004">
    <property type="protein sequence ID" value="KAA8888247.1"/>
    <property type="molecule type" value="Genomic_DNA"/>
</dbReference>
<comment type="caution">
    <text evidence="1">The sequence shown here is derived from an EMBL/GenBank/DDBJ whole genome shotgun (WGS) entry which is preliminary data.</text>
</comment>
<proteinExistence type="predicted"/>
<protein>
    <submittedName>
        <fullName evidence="1">Uncharacterized protein</fullName>
    </submittedName>
</protein>
<keyword evidence="2" id="KW-1185">Reference proteome</keyword>
<organism evidence="1 2">
    <name type="scientific">Nocardia colli</name>
    <dbReference type="NCBI Taxonomy" id="2545717"/>
    <lineage>
        <taxon>Bacteria</taxon>
        <taxon>Bacillati</taxon>
        <taxon>Actinomycetota</taxon>
        <taxon>Actinomycetes</taxon>
        <taxon>Mycobacteriales</taxon>
        <taxon>Nocardiaceae</taxon>
        <taxon>Nocardia</taxon>
    </lineage>
</organism>
<evidence type="ECO:0000313" key="2">
    <source>
        <dbReference type="Proteomes" id="UP000323876"/>
    </source>
</evidence>
<dbReference type="AlphaFoldDB" id="A0A5N0EFQ7"/>
<gene>
    <name evidence="1" type="ORF">F3087_14430</name>
</gene>
<dbReference type="OrthoDB" id="9768066at2"/>
<dbReference type="PANTHER" id="PTHR30634">
    <property type="entry name" value="OUTER MEMBRANE LOLAB LIPOPROTEIN INSERTION APPARATUS"/>
    <property type="match status" value="1"/>
</dbReference>
<name>A0A5N0EFQ7_9NOCA</name>
<dbReference type="InterPro" id="IPR043737">
    <property type="entry name" value="DUF5682"/>
</dbReference>
<dbReference type="Pfam" id="PF18934">
    <property type="entry name" value="DUF5682"/>
    <property type="match status" value="1"/>
</dbReference>
<dbReference type="RefSeq" id="WP_150402415.1">
    <property type="nucleotide sequence ID" value="NZ_VXLC01000004.1"/>
</dbReference>
<dbReference type="InterPro" id="IPR050458">
    <property type="entry name" value="LolB"/>
</dbReference>
<dbReference type="PANTHER" id="PTHR30634:SF14">
    <property type="match status" value="1"/>
</dbReference>
<dbReference type="Proteomes" id="UP000323876">
    <property type="component" value="Unassembled WGS sequence"/>
</dbReference>
<evidence type="ECO:0000313" key="1">
    <source>
        <dbReference type="EMBL" id="KAA8888247.1"/>
    </source>
</evidence>
<accession>A0A5N0EFQ7</accession>
<sequence length="774" mass="82793">MTQAQNGSGAQTRVFGIRHHGPGSARSLRLALEAFQPDTILIEGPADADPLVGYVAAEGMAPPVALLAYVPDTPAKAAFWPYAVFSPEWQALRYAAEHDVPVRFCDLPATMVLAAEEEPGDRFDPLTELAAAGGYDDAERWWDAVVESAPDATAFDAITEAMGALRESAELIAAEPEPLGATLDDAGVNSVAEATAEVIGLEPIELDAVHIDAHTLRREAYMRQTMRKALKDGAVRLAVVCGAWHAPALTGKLGPATADTRLLKGLPKTKATLTWVPWTHSRLSTISGYGAGITSPGWYHHLFTETERPIVRWLTKVAGVLRAHDLPVSSAHIIEAVRLADTLAAMRDRPLAGLSEVTEATRAVMCAGDETMLRLVVNELVVGEALGTVPEGTPTVPLDADLRARIRTLRMKQEALSRVLDLDLRKEREVERSRLLHRLRVLDIPWGTLTTSEVRSTGTFRETWTLEWRPEYAISIIEASRWGTTIGTAAEAKILDTASREDSTVGDLSAALEVALLADLGGATDGLITRLESAAALDHDITHLLAALPGLVRTLRYGDVRGTDTKALAHVADGLLVRICAGLPGAVTGLDTDAATEFRTLLDAAHTAISTRDDGWATGEWLGALGKLADRDDVHGALVGRAVRVLADAGLIDETDSARRLSAALSVGNTAAAKAAWIDGFLGGRGLLLVHDRELLRLIDDWLSALREDQFVETLPLLRRTFGAFESGERRAIGRAVRDGGTIATRTAGEGGNFDLSRGSIALRAAAEILGVPV</sequence>
<reference evidence="1 2" key="1">
    <citation type="submission" date="2019-09" db="EMBL/GenBank/DDBJ databases">
        <authorList>
            <person name="Wang X."/>
        </authorList>
    </citation>
    <scope>NUCLEOTIDE SEQUENCE [LARGE SCALE GENOMIC DNA]</scope>
    <source>
        <strain evidence="1 2">CICC 11023</strain>
    </source>
</reference>